<dbReference type="PROSITE" id="PS50088">
    <property type="entry name" value="ANK_REPEAT"/>
    <property type="match status" value="3"/>
</dbReference>
<keyword evidence="2" id="KW-0479">Metal-binding</keyword>
<dbReference type="PANTHER" id="PTHR46082">
    <property type="entry name" value="ATP/GTP-BINDING PROTEIN-RELATED"/>
    <property type="match status" value="1"/>
</dbReference>
<dbReference type="SUPFAM" id="SSF48403">
    <property type="entry name" value="Ankyrin repeat"/>
    <property type="match status" value="1"/>
</dbReference>
<dbReference type="RefSeq" id="XP_043127002.1">
    <property type="nucleotide sequence ID" value="XM_043271067.1"/>
</dbReference>
<dbReference type="InterPro" id="IPR007402">
    <property type="entry name" value="DUF455"/>
</dbReference>
<comment type="caution">
    <text evidence="8">The sequence shown here is derived from an EMBL/GenBank/DDBJ whole genome shotgun (WGS) entry which is preliminary data.</text>
</comment>
<dbReference type="InterPro" id="IPR036770">
    <property type="entry name" value="Ankyrin_rpt-contain_sf"/>
</dbReference>
<dbReference type="InterPro" id="IPR035994">
    <property type="entry name" value="Nucleoside_phosphorylase_sf"/>
</dbReference>
<dbReference type="Pfam" id="PF24883">
    <property type="entry name" value="NPHP3_N"/>
    <property type="match status" value="1"/>
</dbReference>
<dbReference type="SUPFAM" id="SSF50022">
    <property type="entry name" value="ISP domain"/>
    <property type="match status" value="1"/>
</dbReference>
<reference evidence="8 9" key="1">
    <citation type="submission" date="2021-02" db="EMBL/GenBank/DDBJ databases">
        <title>Pan-genome distribution and transcriptional activeness of fungal secondary metabolism genes in Aspergillus section Fumigati.</title>
        <authorList>
            <person name="Takahashi H."/>
            <person name="Umemura M."/>
            <person name="Ninomiya A."/>
            <person name="Kusuya Y."/>
            <person name="Urayama S."/>
            <person name="Shimizu M."/>
            <person name="Watanabe A."/>
            <person name="Kamei K."/>
            <person name="Yaguchi T."/>
            <person name="Hagiwara D."/>
        </authorList>
    </citation>
    <scope>NUCLEOTIDE SEQUENCE [LARGE SCALE GENOMIC DNA]</scope>
    <source>
        <strain evidence="8 9">IFM 47045</strain>
    </source>
</reference>
<dbReference type="InterPro" id="IPR027417">
    <property type="entry name" value="P-loop_NTPase"/>
</dbReference>
<dbReference type="PROSITE" id="PS51296">
    <property type="entry name" value="RIESKE"/>
    <property type="match status" value="1"/>
</dbReference>
<dbReference type="SMART" id="SM00248">
    <property type="entry name" value="ANK"/>
    <property type="match status" value="5"/>
</dbReference>
<dbReference type="InterPro" id="IPR009078">
    <property type="entry name" value="Ferritin-like_SF"/>
</dbReference>
<dbReference type="Gene3D" id="1.25.40.20">
    <property type="entry name" value="Ankyrin repeat-containing domain"/>
    <property type="match status" value="1"/>
</dbReference>
<dbReference type="GO" id="GO:0051537">
    <property type="term" value="F:2 iron, 2 sulfur cluster binding"/>
    <property type="evidence" value="ECO:0007669"/>
    <property type="project" value="UniProtKB-KW"/>
</dbReference>
<feature type="repeat" description="ANK" evidence="6">
    <location>
        <begin position="939"/>
        <end position="971"/>
    </location>
</feature>
<keyword evidence="4" id="KW-0408">Iron</keyword>
<keyword evidence="3" id="KW-0677">Repeat</keyword>
<dbReference type="Pfam" id="PF04305">
    <property type="entry name" value="DUF455"/>
    <property type="match status" value="1"/>
</dbReference>
<protein>
    <recommendedName>
        <fullName evidence="7">Rieske domain-containing protein</fullName>
    </recommendedName>
</protein>
<dbReference type="GO" id="GO:0009116">
    <property type="term" value="P:nucleoside metabolic process"/>
    <property type="evidence" value="ECO:0007669"/>
    <property type="project" value="InterPro"/>
</dbReference>
<dbReference type="PRINTS" id="PR01415">
    <property type="entry name" value="ANKYRIN"/>
</dbReference>
<dbReference type="Pfam" id="PF00355">
    <property type="entry name" value="Rieske"/>
    <property type="match status" value="1"/>
</dbReference>
<keyword evidence="1" id="KW-0001">2Fe-2S</keyword>
<keyword evidence="5" id="KW-0411">Iron-sulfur</keyword>
<evidence type="ECO:0000259" key="7">
    <source>
        <dbReference type="PROSITE" id="PS51296"/>
    </source>
</evidence>
<dbReference type="InterPro" id="IPR017941">
    <property type="entry name" value="Rieske_2Fe-2S"/>
</dbReference>
<keyword evidence="6" id="KW-0040">ANK repeat</keyword>
<dbReference type="InterPro" id="IPR053137">
    <property type="entry name" value="NLR-like"/>
</dbReference>
<dbReference type="PROSITE" id="PS50297">
    <property type="entry name" value="ANK_REP_REGION"/>
    <property type="match status" value="2"/>
</dbReference>
<evidence type="ECO:0000256" key="2">
    <source>
        <dbReference type="ARBA" id="ARBA00022723"/>
    </source>
</evidence>
<dbReference type="Gene3D" id="3.40.50.1580">
    <property type="entry name" value="Nucleoside phosphorylase domain"/>
    <property type="match status" value="1"/>
</dbReference>
<dbReference type="GO" id="GO:0046872">
    <property type="term" value="F:metal ion binding"/>
    <property type="evidence" value="ECO:0007669"/>
    <property type="project" value="UniProtKB-KW"/>
</dbReference>
<dbReference type="Pfam" id="PF00023">
    <property type="entry name" value="Ank"/>
    <property type="match status" value="1"/>
</dbReference>
<dbReference type="GeneID" id="66935872"/>
<dbReference type="SUPFAM" id="SSF52540">
    <property type="entry name" value="P-loop containing nucleoside triphosphate hydrolases"/>
    <property type="match status" value="1"/>
</dbReference>
<gene>
    <name evidence="8" type="ORF">Aspvir_007890</name>
</gene>
<evidence type="ECO:0000256" key="1">
    <source>
        <dbReference type="ARBA" id="ARBA00022714"/>
    </source>
</evidence>
<evidence type="ECO:0000256" key="3">
    <source>
        <dbReference type="ARBA" id="ARBA00022737"/>
    </source>
</evidence>
<dbReference type="CDD" id="cd03467">
    <property type="entry name" value="Rieske"/>
    <property type="match status" value="1"/>
</dbReference>
<evidence type="ECO:0000313" key="8">
    <source>
        <dbReference type="EMBL" id="GIK03816.1"/>
    </source>
</evidence>
<dbReference type="Gene3D" id="2.102.10.10">
    <property type="entry name" value="Rieske [2Fe-2S] iron-sulphur domain"/>
    <property type="match status" value="1"/>
</dbReference>
<dbReference type="Pfam" id="PF01048">
    <property type="entry name" value="PNP_UDP_1"/>
    <property type="match status" value="1"/>
</dbReference>
<dbReference type="EMBL" id="BOPL01000006">
    <property type="protein sequence ID" value="GIK03816.1"/>
    <property type="molecule type" value="Genomic_DNA"/>
</dbReference>
<dbReference type="Gene3D" id="3.40.50.300">
    <property type="entry name" value="P-loop containing nucleotide triphosphate hydrolases"/>
    <property type="match status" value="1"/>
</dbReference>
<dbReference type="SUPFAM" id="SSF51905">
    <property type="entry name" value="FAD/NAD(P)-binding domain"/>
    <property type="match status" value="1"/>
</dbReference>
<keyword evidence="9" id="KW-1185">Reference proteome</keyword>
<dbReference type="InterPro" id="IPR000845">
    <property type="entry name" value="Nucleoside_phosphorylase_d"/>
</dbReference>
<dbReference type="SUPFAM" id="SSF53167">
    <property type="entry name" value="Purine and uridine phosphorylases"/>
    <property type="match status" value="1"/>
</dbReference>
<dbReference type="InterPro" id="IPR056884">
    <property type="entry name" value="NPHP3-like_N"/>
</dbReference>
<dbReference type="InterPro" id="IPR002110">
    <property type="entry name" value="Ankyrin_rpt"/>
</dbReference>
<dbReference type="Proteomes" id="UP000710440">
    <property type="component" value="Unassembled WGS sequence"/>
</dbReference>
<dbReference type="OrthoDB" id="194358at2759"/>
<evidence type="ECO:0000256" key="5">
    <source>
        <dbReference type="ARBA" id="ARBA00023014"/>
    </source>
</evidence>
<dbReference type="InterPro" id="IPR036188">
    <property type="entry name" value="FAD/NAD-bd_sf"/>
</dbReference>
<evidence type="ECO:0000256" key="4">
    <source>
        <dbReference type="ARBA" id="ARBA00023004"/>
    </source>
</evidence>
<evidence type="ECO:0000256" key="6">
    <source>
        <dbReference type="PROSITE-ProRule" id="PRU00023"/>
    </source>
</evidence>
<dbReference type="InterPro" id="IPR036922">
    <property type="entry name" value="Rieske_2Fe-2S_sf"/>
</dbReference>
<proteinExistence type="predicted"/>
<name>A0A9P3C257_ASPVI</name>
<evidence type="ECO:0000313" key="9">
    <source>
        <dbReference type="Proteomes" id="UP000710440"/>
    </source>
</evidence>
<dbReference type="GO" id="GO:0003824">
    <property type="term" value="F:catalytic activity"/>
    <property type="evidence" value="ECO:0007669"/>
    <property type="project" value="InterPro"/>
</dbReference>
<sequence>MDGRSVWYEEDTETSLYHPPKRQKTVHLDSSSTPRHEDYTIAWVCALHIEMAAARAMLDEVHESLPRHAEDSNTYVLGSIKQHNVVIACLPAAQCGTNNAANVMTNIKRTFSAIRAGLLVGIGGGVLSKGDVRLGDVVVGTRVMQYDLGKVVGNGQLRRTAIPRIPPHLLGTAVSALRSKHELNPSRVPSILRLKLEGHPEYGRPSSPDRLFHATYEHESTTASCDGCDQLKLVPRSRRMSDNIMIHYGAIASGNQVMRSGTTRDNIARELDVICFEMEAAGLMDILPCLPIRGICDYSDSHKSKEWQRYAAATAAAYARELLEELPVAKAHAKFTCMPNTHQCSLQEHRWRLLDCLRFAQMDARKSTVRTALAKTCRCGKPGAGKSTIMKFTYSSMKSKSRNKDVITASFFFNARGEYLEKSISGMYQSLLLQLLEGYPDLQAVLDDPDINSQNQNGCPSLDVLKGLFRSAVSTLGQRSFMCFIDALDECGEQQVVDMVQYFEELAEQCTNIGVLLRICFSSRHYPYIVIRRGVRLTLEDQSGHGNDLATFVASRLQIKDPVLLEDLQSQLLRKAAGVFMWVVLVVDILNKEYRHNGLALRNRLAELPSDLSELFKDILRRDKENMVGLRLCILWILLAKRPLQPQEFYHALWSGLALEDQADEQIPDVGVPGASGSLSRLNRCVISNSKGLAEVTKSKQPTVQFIHESVRDFLVKERGLHELWPDLGFDWESSSHETLKKCCDSYLNHTSVRVSVSKVLSHRHDLQSGMLNEYPFLEYASQHVLYHANAAAGAVPQDEFLSSFSMSHWISVNNIFEKFKVRGYSSNASLFYILADKGFPELIRTRLKKDPHIHVSGERYGYPLFAALANGDKDVVATVLESPSSACSEVDTDGLNYRKDLKQYAKRTPLSWAAQEGRISIVKLLLQTETTVDGMDAKCRTPLSRASENGHEAVAELLISKGADVNAKDNKGWTPLFHASEKGHELVAKLLIDKGADINEMADGSAHRLQIKVKSDSRPVSYTEDGLIFEEGTHLPVDVVVYATGFTGNFRDSVQEYFGEEIHTQVEDDWGINQDGDVKGAMYLLDIRVYGMWEEGWANLATTGKEARKMKAIQLGQLSDFKQSRYVIHLSDGKRLVLFRLPTIESSKGSSPAANETEDGWCYYAMEAECPHAGGPMEDSHVDIEDSAYIASCPWHAYDFNVETGESSVGIKACTFPVKFGDGQVTVQYPGDGSLVRLDPVSEKIKLKKGSASDRPTVQPLSQQTTPAKYLDEDATLCDWAAHILNTSNHEHKIELTAHLYATFTEREKTASPMPIGSGSVTPPDQPPRDGLLTVEPRSMPRAGKGGTLKSRIAMLHALANIELWAIDLAVDICIRFAAFQTQPQAGDTPRGLPRTYFHDWLKVANDEAKHFSLLRTRMEEMGSYFGALPVHHGLWDSATATAHDLRARISVIALVHEARGLDVNPMTIDKFRRVGDTESVEALEIIHNDEITHVTTGHRWLTWICQQEGTDPIHVFRTNAQKHFRGALKEPFNHEARTQAGLNRQYYENLMGQSDIAVN</sequence>
<accession>A0A9P3C257</accession>
<dbReference type="PANTHER" id="PTHR46082:SF11">
    <property type="entry name" value="AAA+ ATPASE DOMAIN-CONTAINING PROTEIN-RELATED"/>
    <property type="match status" value="1"/>
</dbReference>
<dbReference type="SUPFAM" id="SSF47240">
    <property type="entry name" value="Ferritin-like"/>
    <property type="match status" value="1"/>
</dbReference>
<feature type="domain" description="Rieske" evidence="7">
    <location>
        <begin position="1126"/>
        <end position="1228"/>
    </location>
</feature>
<dbReference type="Pfam" id="PF12796">
    <property type="entry name" value="Ank_2"/>
    <property type="match status" value="1"/>
</dbReference>
<organism evidence="8 9">
    <name type="scientific">Aspergillus viridinutans</name>
    <dbReference type="NCBI Taxonomy" id="75553"/>
    <lineage>
        <taxon>Eukaryota</taxon>
        <taxon>Fungi</taxon>
        <taxon>Dikarya</taxon>
        <taxon>Ascomycota</taxon>
        <taxon>Pezizomycotina</taxon>
        <taxon>Eurotiomycetes</taxon>
        <taxon>Eurotiomycetidae</taxon>
        <taxon>Eurotiales</taxon>
        <taxon>Aspergillaceae</taxon>
        <taxon>Aspergillus</taxon>
        <taxon>Aspergillus subgen. Fumigati</taxon>
    </lineage>
</organism>
<feature type="repeat" description="ANK" evidence="6">
    <location>
        <begin position="972"/>
        <end position="1004"/>
    </location>
</feature>
<dbReference type="CDD" id="cd00657">
    <property type="entry name" value="Ferritin_like"/>
    <property type="match status" value="1"/>
</dbReference>
<feature type="repeat" description="ANK" evidence="6">
    <location>
        <begin position="906"/>
        <end position="938"/>
    </location>
</feature>